<dbReference type="AlphaFoldDB" id="A0A848R7I9"/>
<sequence length="92" mass="10179">MYWGGTGTYSNWKFSSITVDNGQALNYKKFATIGSGSVRVDPAKKIGSVKIADVKIPYNQKEARVIIEDLKGYNLKSGWQSAYMTPVLAKIN</sequence>
<proteinExistence type="predicted"/>
<name>A0A848R7I9_9FIRM</name>
<protein>
    <submittedName>
        <fullName evidence="1">Uncharacterized protein</fullName>
    </submittedName>
</protein>
<organism evidence="1 2">
    <name type="scientific">Peptoniphilus faecalis</name>
    <dbReference type="NCBI Taxonomy" id="2731255"/>
    <lineage>
        <taxon>Bacteria</taxon>
        <taxon>Bacillati</taxon>
        <taxon>Bacillota</taxon>
        <taxon>Tissierellia</taxon>
        <taxon>Tissierellales</taxon>
        <taxon>Peptoniphilaceae</taxon>
        <taxon>Peptoniphilus</taxon>
    </lineage>
</organism>
<accession>A0A848R7I9</accession>
<comment type="caution">
    <text evidence="1">The sequence shown here is derived from an EMBL/GenBank/DDBJ whole genome shotgun (WGS) entry which is preliminary data.</text>
</comment>
<gene>
    <name evidence="1" type="ORF">HKO22_05835</name>
</gene>
<dbReference type="RefSeq" id="WP_169969223.1">
    <property type="nucleotide sequence ID" value="NZ_JABDSR010000007.1"/>
</dbReference>
<evidence type="ECO:0000313" key="1">
    <source>
        <dbReference type="EMBL" id="NMW85257.1"/>
    </source>
</evidence>
<dbReference type="EMBL" id="JABDSR010000007">
    <property type="protein sequence ID" value="NMW85257.1"/>
    <property type="molecule type" value="Genomic_DNA"/>
</dbReference>
<keyword evidence="2" id="KW-1185">Reference proteome</keyword>
<dbReference type="Proteomes" id="UP000568273">
    <property type="component" value="Unassembled WGS sequence"/>
</dbReference>
<evidence type="ECO:0000313" key="2">
    <source>
        <dbReference type="Proteomes" id="UP000568273"/>
    </source>
</evidence>
<reference evidence="1" key="1">
    <citation type="submission" date="2020-04" db="EMBL/GenBank/DDBJ databases">
        <title>Peptoniphilus sp. nov. isolated from swine feces.</title>
        <authorList>
            <person name="Ryu S.W."/>
        </authorList>
    </citation>
    <scope>NUCLEOTIDE SEQUENCE [LARGE SCALE GENOMIC DNA]</scope>
    <source>
        <strain evidence="1">AGMB00490</strain>
    </source>
</reference>